<sequence length="205" mass="22058">MGRSPLPLRGARPSWRRLLAVGPVLLLCAVAALQVSLAATQSLSPWKGGGFGMFSTIDSPHGRVLRIYLVRGDQATPIAAPDMLRSLVQAARTIPTEDRLRALAVRLAQGTWVPLEVESAPARYSSLVAEEGADRAPAGAGRYALAGLLRMLGEHESAAPDAVAFDAVRVELWKTRFDADTAELHLWKYLDLTAMAPRGAEEARP</sequence>
<gene>
    <name evidence="1" type="ORF">O0S08_30995</name>
</gene>
<evidence type="ECO:0000313" key="2">
    <source>
        <dbReference type="Proteomes" id="UP001164459"/>
    </source>
</evidence>
<name>A0ABY7GUK4_9BACT</name>
<dbReference type="EMBL" id="CP114040">
    <property type="protein sequence ID" value="WAS90637.1"/>
    <property type="molecule type" value="Genomic_DNA"/>
</dbReference>
<evidence type="ECO:0000313" key="1">
    <source>
        <dbReference type="EMBL" id="WAS90637.1"/>
    </source>
</evidence>
<reference evidence="1" key="1">
    <citation type="submission" date="2022-11" db="EMBL/GenBank/DDBJ databases">
        <title>Minimal conservation of predation-associated metabolite biosynthetic gene clusters underscores biosynthetic potential of Myxococcota including descriptions for ten novel species: Archangium lansinium sp. nov., Myxococcus landrumus sp. nov., Nannocystis bai.</title>
        <authorList>
            <person name="Ahearne A."/>
            <person name="Stevens C."/>
            <person name="Dowd S."/>
        </authorList>
    </citation>
    <scope>NUCLEOTIDE SEQUENCE</scope>
    <source>
        <strain evidence="1">Fl3</strain>
    </source>
</reference>
<dbReference type="RefSeq" id="WP_269032964.1">
    <property type="nucleotide sequence ID" value="NZ_CP114040.1"/>
</dbReference>
<evidence type="ECO:0008006" key="3">
    <source>
        <dbReference type="Google" id="ProtNLM"/>
    </source>
</evidence>
<dbReference type="Proteomes" id="UP001164459">
    <property type="component" value="Chromosome"/>
</dbReference>
<accession>A0ABY7GUK4</accession>
<protein>
    <recommendedName>
        <fullName evidence="3">GerMN domain-containing protein</fullName>
    </recommendedName>
</protein>
<proteinExistence type="predicted"/>
<keyword evidence="2" id="KW-1185">Reference proteome</keyword>
<organism evidence="1 2">
    <name type="scientific">Nannocystis punicea</name>
    <dbReference type="NCBI Taxonomy" id="2995304"/>
    <lineage>
        <taxon>Bacteria</taxon>
        <taxon>Pseudomonadati</taxon>
        <taxon>Myxococcota</taxon>
        <taxon>Polyangia</taxon>
        <taxon>Nannocystales</taxon>
        <taxon>Nannocystaceae</taxon>
        <taxon>Nannocystis</taxon>
    </lineage>
</organism>